<dbReference type="AlphaFoldDB" id="A0A8S1NKU9"/>
<accession>A0A8S1NKU9</accession>
<evidence type="ECO:0000313" key="3">
    <source>
        <dbReference type="Proteomes" id="UP000692954"/>
    </source>
</evidence>
<comment type="caution">
    <text evidence="1">The sequence shown here is derived from an EMBL/GenBank/DDBJ whole genome shotgun (WGS) entry which is preliminary data.</text>
</comment>
<keyword evidence="3" id="KW-1185">Reference proteome</keyword>
<organism evidence="1 3">
    <name type="scientific">Paramecium sonneborni</name>
    <dbReference type="NCBI Taxonomy" id="65129"/>
    <lineage>
        <taxon>Eukaryota</taxon>
        <taxon>Sar</taxon>
        <taxon>Alveolata</taxon>
        <taxon>Ciliophora</taxon>
        <taxon>Intramacronucleata</taxon>
        <taxon>Oligohymenophorea</taxon>
        <taxon>Peniculida</taxon>
        <taxon>Parameciidae</taxon>
        <taxon>Paramecium</taxon>
    </lineage>
</organism>
<sequence>MNEIQTLAKINNPYIEKFIEMLKFSHNFYSVNEFCKSQTLEVVIKGQRQKCYIIVKKCEDFGF</sequence>
<evidence type="ECO:0000313" key="2">
    <source>
        <dbReference type="EMBL" id="CAD8087280.1"/>
    </source>
</evidence>
<gene>
    <name evidence="1" type="ORF">PSON_ATCC_30995.1.T0510098</name>
    <name evidence="2" type="ORF">PSON_ATCC_30995.1.T0510101</name>
</gene>
<dbReference type="Proteomes" id="UP000692954">
    <property type="component" value="Unassembled WGS sequence"/>
</dbReference>
<dbReference type="OrthoDB" id="20524at2759"/>
<name>A0A8S1NKU9_9CILI</name>
<dbReference type="EMBL" id="CAJJDN010000051">
    <property type="protein sequence ID" value="CAD8087274.1"/>
    <property type="molecule type" value="Genomic_DNA"/>
</dbReference>
<proteinExistence type="predicted"/>
<reference evidence="1" key="1">
    <citation type="submission" date="2021-01" db="EMBL/GenBank/DDBJ databases">
        <authorList>
            <consortium name="Genoscope - CEA"/>
            <person name="William W."/>
        </authorList>
    </citation>
    <scope>NUCLEOTIDE SEQUENCE</scope>
</reference>
<protein>
    <submittedName>
        <fullName evidence="1">Uncharacterized protein</fullName>
    </submittedName>
</protein>
<dbReference type="EMBL" id="CAJJDN010000051">
    <property type="protein sequence ID" value="CAD8087280.1"/>
    <property type="molecule type" value="Genomic_DNA"/>
</dbReference>
<evidence type="ECO:0000313" key="1">
    <source>
        <dbReference type="EMBL" id="CAD8087274.1"/>
    </source>
</evidence>